<proteinExistence type="predicted"/>
<reference evidence="2 3" key="1">
    <citation type="journal article" date="2015" name="Genome Announc.">
        <title>Genome sequence and annotation of Trichoderma parareesei, the ancestor of the cellulase producer Trichoderma reesei.</title>
        <authorList>
            <person name="Yang D."/>
            <person name="Pomraning K."/>
            <person name="Kopchinskiy A."/>
            <person name="Karimi Aghcheh R."/>
            <person name="Atanasova L."/>
            <person name="Chenthamara K."/>
            <person name="Baker S.E."/>
            <person name="Zhang R."/>
            <person name="Shen Q."/>
            <person name="Freitag M."/>
            <person name="Kubicek C.P."/>
            <person name="Druzhinina I.S."/>
        </authorList>
    </citation>
    <scope>NUCLEOTIDE SEQUENCE [LARGE SCALE GENOMIC DNA]</scope>
    <source>
        <strain evidence="2 3">CBS 125925</strain>
    </source>
</reference>
<gene>
    <name evidence="2" type="ORF">A9Z42_0025340</name>
</gene>
<comment type="caution">
    <text evidence="2">The sequence shown here is derived from an EMBL/GenBank/DDBJ whole genome shotgun (WGS) entry which is preliminary data.</text>
</comment>
<keyword evidence="3" id="KW-1185">Reference proteome</keyword>
<name>A0A2H2ZGN6_TRIPA</name>
<evidence type="ECO:0000313" key="2">
    <source>
        <dbReference type="EMBL" id="OSZ99994.1"/>
    </source>
</evidence>
<protein>
    <submittedName>
        <fullName evidence="2">Uncharacterized protein</fullName>
    </submittedName>
</protein>
<organism evidence="2 3">
    <name type="scientific">Trichoderma parareesei</name>
    <name type="common">Filamentous fungus</name>
    <dbReference type="NCBI Taxonomy" id="858221"/>
    <lineage>
        <taxon>Eukaryota</taxon>
        <taxon>Fungi</taxon>
        <taxon>Dikarya</taxon>
        <taxon>Ascomycota</taxon>
        <taxon>Pezizomycotina</taxon>
        <taxon>Sordariomycetes</taxon>
        <taxon>Hypocreomycetidae</taxon>
        <taxon>Hypocreales</taxon>
        <taxon>Hypocreaceae</taxon>
        <taxon>Trichoderma</taxon>
    </lineage>
</organism>
<feature type="region of interest" description="Disordered" evidence="1">
    <location>
        <begin position="1"/>
        <end position="51"/>
    </location>
</feature>
<feature type="compositionally biased region" description="Basic and acidic residues" evidence="1">
    <location>
        <begin position="37"/>
        <end position="48"/>
    </location>
</feature>
<evidence type="ECO:0000256" key="1">
    <source>
        <dbReference type="SAM" id="MobiDB-lite"/>
    </source>
</evidence>
<evidence type="ECO:0000313" key="3">
    <source>
        <dbReference type="Proteomes" id="UP000219286"/>
    </source>
</evidence>
<dbReference type="EMBL" id="LFMI01000020">
    <property type="protein sequence ID" value="OSZ99994.1"/>
    <property type="molecule type" value="Genomic_DNA"/>
</dbReference>
<dbReference type="AlphaFoldDB" id="A0A2H2ZGN6"/>
<sequence>MAEQIQMESPHKRGHFSPLRLLHPVPDATTTTPSALERGDSSSPRDRSSTAAITTAAITTTTTITTTNAITAAYAAVKH</sequence>
<dbReference type="Proteomes" id="UP000219286">
    <property type="component" value="Unassembled WGS sequence"/>
</dbReference>
<accession>A0A2H2ZGN6</accession>